<evidence type="ECO:0000256" key="1">
    <source>
        <dbReference type="ARBA" id="ARBA00008950"/>
    </source>
</evidence>
<dbReference type="Pfam" id="PF12850">
    <property type="entry name" value="Metallophos_2"/>
    <property type="match status" value="1"/>
</dbReference>
<dbReference type="Gene3D" id="3.60.21.10">
    <property type="match status" value="1"/>
</dbReference>
<gene>
    <name evidence="3" type="ORF">HMPREF3225_00173</name>
</gene>
<dbReference type="PIRSF" id="PIRSF000883">
    <property type="entry name" value="Pesterase_MJ0912"/>
    <property type="match status" value="1"/>
</dbReference>
<comment type="similarity">
    <text evidence="1">Belongs to the metallophosphoesterase superfamily. YfcE family.</text>
</comment>
<dbReference type="InterPro" id="IPR029052">
    <property type="entry name" value="Metallo-depent_PP-like"/>
</dbReference>
<dbReference type="PANTHER" id="PTHR42850:SF2">
    <property type="entry name" value="BLL5683 PROTEIN"/>
    <property type="match status" value="1"/>
</dbReference>
<comment type="caution">
    <text evidence="3">The sequence shown here is derived from an EMBL/GenBank/DDBJ whole genome shotgun (WGS) entry which is preliminary data.</text>
</comment>
<evidence type="ECO:0000313" key="4">
    <source>
        <dbReference type="Proteomes" id="UP000070063"/>
    </source>
</evidence>
<proteinExistence type="inferred from homology"/>
<dbReference type="InterPro" id="IPR050126">
    <property type="entry name" value="Ap4A_hydrolase"/>
</dbReference>
<dbReference type="EMBL" id="LRQI01000013">
    <property type="protein sequence ID" value="KXA40246.1"/>
    <property type="molecule type" value="Genomic_DNA"/>
</dbReference>
<accession>A0ABD4EJ00</accession>
<feature type="domain" description="Calcineurin-like phosphoesterase" evidence="2">
    <location>
        <begin position="13"/>
        <end position="218"/>
    </location>
</feature>
<sequence>MLINELMKGDIIMKIAIITDVHGNYDALETVLDDIDRGEDVDKIINLGDNIGIGHETNKVLDSIFEREDMEMIAGNHDEAVMSIVNGTPYPEDLKDKFYEHHQWIESHLDEEYHEVLNQLPRFIEQTICGKKMLFIHYEIDNSKLNTTIDGQPFSPIVEPSAQNMSTLFQDKDADVIVFGHNHTLHLFDDKKKLYFNPGSVGLNNGAYAVYGILTITDSEFSVERIKLPYDNEEFLLGFSEKHVPAKQLIFDKFL</sequence>
<evidence type="ECO:0000313" key="3">
    <source>
        <dbReference type="EMBL" id="KXA40246.1"/>
    </source>
</evidence>
<evidence type="ECO:0000259" key="2">
    <source>
        <dbReference type="Pfam" id="PF12850"/>
    </source>
</evidence>
<dbReference type="SUPFAM" id="SSF56300">
    <property type="entry name" value="Metallo-dependent phosphatases"/>
    <property type="match status" value="1"/>
</dbReference>
<dbReference type="InterPro" id="IPR024654">
    <property type="entry name" value="Calcineurin-like_PHP_lpxH"/>
</dbReference>
<dbReference type="InterPro" id="IPR011152">
    <property type="entry name" value="Pesterase_MJ0912"/>
</dbReference>
<reference evidence="3 4" key="1">
    <citation type="submission" date="2016-01" db="EMBL/GenBank/DDBJ databases">
        <authorList>
            <person name="Mitreva M."/>
            <person name="Pepin K.H."/>
            <person name="Mihindukulasuriya K.A."/>
            <person name="Fulton R."/>
            <person name="Fronick C."/>
            <person name="O'Laughlin M."/>
            <person name="Miner T."/>
            <person name="Herter B."/>
            <person name="Rosa B.A."/>
            <person name="Cordes M."/>
            <person name="Tomlinson C."/>
            <person name="Wollam A."/>
            <person name="Palsikar V.B."/>
            <person name="Mardis E.R."/>
            <person name="Wilson R.K."/>
        </authorList>
    </citation>
    <scope>NUCLEOTIDE SEQUENCE [LARGE SCALE GENOMIC DNA]</scope>
    <source>
        <strain evidence="3 4">MJR7738</strain>
    </source>
</reference>
<dbReference type="Proteomes" id="UP000070063">
    <property type="component" value="Unassembled WGS sequence"/>
</dbReference>
<dbReference type="PANTHER" id="PTHR42850">
    <property type="entry name" value="METALLOPHOSPHOESTERASE"/>
    <property type="match status" value="1"/>
</dbReference>
<organism evidence="3 4">
    <name type="scientific">Staphylococcus lugdunensis</name>
    <dbReference type="NCBI Taxonomy" id="28035"/>
    <lineage>
        <taxon>Bacteria</taxon>
        <taxon>Bacillati</taxon>
        <taxon>Bacillota</taxon>
        <taxon>Bacilli</taxon>
        <taxon>Bacillales</taxon>
        <taxon>Staphylococcaceae</taxon>
        <taxon>Staphylococcus</taxon>
    </lineage>
</organism>
<dbReference type="AlphaFoldDB" id="A0ABD4EJ00"/>
<name>A0ABD4EJ00_STALU</name>
<protein>
    <submittedName>
        <fullName evidence="3">Phosphodiesterase family protein</fullName>
    </submittedName>
</protein>